<gene>
    <name evidence="1" type="ORF">MUK42_12243</name>
</gene>
<evidence type="ECO:0000313" key="1">
    <source>
        <dbReference type="EMBL" id="URE17204.1"/>
    </source>
</evidence>
<dbReference type="OrthoDB" id="413313at2759"/>
<accession>A0A9E7GKJ7</accession>
<proteinExistence type="predicted"/>
<dbReference type="AlphaFoldDB" id="A0A9E7GKJ7"/>
<protein>
    <submittedName>
        <fullName evidence="1">Uncharacterized protein</fullName>
    </submittedName>
</protein>
<evidence type="ECO:0000313" key="2">
    <source>
        <dbReference type="Proteomes" id="UP001055439"/>
    </source>
</evidence>
<sequence>MERHTPWDGFLSTVDRDNPYHTSNSGWSGLLGMTKEEPPYIGEGEIYSKEIIDDYNHSGASIVYERSYPAGILLAFCEQTKSQKLPKNIPGLEMLEIVMARTYERENGTEKTFHTGSTSHSFSKHFIANAHSNHGYYKLRTVAQQRYKIDPL</sequence>
<organism evidence="1 2">
    <name type="scientific">Musa troglodytarum</name>
    <name type="common">fe'i banana</name>
    <dbReference type="NCBI Taxonomy" id="320322"/>
    <lineage>
        <taxon>Eukaryota</taxon>
        <taxon>Viridiplantae</taxon>
        <taxon>Streptophyta</taxon>
        <taxon>Embryophyta</taxon>
        <taxon>Tracheophyta</taxon>
        <taxon>Spermatophyta</taxon>
        <taxon>Magnoliopsida</taxon>
        <taxon>Liliopsida</taxon>
        <taxon>Zingiberales</taxon>
        <taxon>Musaceae</taxon>
        <taxon>Musa</taxon>
    </lineage>
</organism>
<reference evidence="1" key="1">
    <citation type="submission" date="2022-05" db="EMBL/GenBank/DDBJ databases">
        <title>The Musa troglodytarum L. genome provides insights into the mechanism of non-climacteric behaviour and enrichment of carotenoids.</title>
        <authorList>
            <person name="Wang J."/>
        </authorList>
    </citation>
    <scope>NUCLEOTIDE SEQUENCE</scope>
    <source>
        <tissue evidence="1">Leaf</tissue>
    </source>
</reference>
<dbReference type="Proteomes" id="UP001055439">
    <property type="component" value="Chromosome 7"/>
</dbReference>
<name>A0A9E7GKJ7_9LILI</name>
<keyword evidence="2" id="KW-1185">Reference proteome</keyword>
<dbReference type="EMBL" id="CP097509">
    <property type="protein sequence ID" value="URE17204.1"/>
    <property type="molecule type" value="Genomic_DNA"/>
</dbReference>